<keyword evidence="6" id="KW-1133">Transmembrane helix</keyword>
<keyword evidence="3" id="KW-0804">Transcription</keyword>
<accession>A0A9I9DIN2</accession>
<evidence type="ECO:0000256" key="4">
    <source>
        <dbReference type="ARBA" id="ARBA00023242"/>
    </source>
</evidence>
<sequence length="405" mass="45166">RKERKKERKKEKKTVQFSTLFFSSSSSRAPPRTPLSPFFFFFFPLFFFCAVPILHKYLSFSPSCWTNSRPCFGSGFVLPMVKTSKSIHEHFEDDANESGVKIEGKSGESKASGHRSKHSETEQRRRSKINERFQILRELIPQNDQKRDKASFLLEVIEYIQFLQEKLNMYEGSCRGWSSDPSKLMPWKNYRAADSYTDHSQVVKRGPNHESAIVFSQAMLTNAPNVMDADLGPAALLNAVDHTLVSATQGLPMSMHTQPIVFDLVGRSSLSTESLDEPVSGSENVSSKTQAELLPGRTCTTTGFLNHAVSDQDDLTPESELESISGAYSHGLLSTLTQALQASGVDLSQTNISVKVDVGKRANRAISLSEDDKKQSLNNQLMGQSIHGCFSEESEQTHKKLRTGV</sequence>
<reference evidence="8" key="1">
    <citation type="submission" date="2023-03" db="UniProtKB">
        <authorList>
            <consortium name="EnsemblPlants"/>
        </authorList>
    </citation>
    <scope>IDENTIFICATION</scope>
</reference>
<keyword evidence="2" id="KW-0805">Transcription regulation</keyword>
<evidence type="ECO:0000256" key="3">
    <source>
        <dbReference type="ARBA" id="ARBA00023163"/>
    </source>
</evidence>
<feature type="compositionally biased region" description="Basic and acidic residues" evidence="5">
    <location>
        <begin position="118"/>
        <end position="127"/>
    </location>
</feature>
<proteinExistence type="predicted"/>
<dbReference type="InterPro" id="IPR044295">
    <property type="entry name" value="BIM1/2/3"/>
</dbReference>
<keyword evidence="6" id="KW-0472">Membrane</keyword>
<dbReference type="SMART" id="SM00353">
    <property type="entry name" value="HLH"/>
    <property type="match status" value="1"/>
</dbReference>
<organism evidence="8">
    <name type="scientific">Cucumis melo</name>
    <name type="common">Muskmelon</name>
    <dbReference type="NCBI Taxonomy" id="3656"/>
    <lineage>
        <taxon>Eukaryota</taxon>
        <taxon>Viridiplantae</taxon>
        <taxon>Streptophyta</taxon>
        <taxon>Embryophyta</taxon>
        <taxon>Tracheophyta</taxon>
        <taxon>Spermatophyta</taxon>
        <taxon>Magnoliopsida</taxon>
        <taxon>eudicotyledons</taxon>
        <taxon>Gunneridae</taxon>
        <taxon>Pentapetalae</taxon>
        <taxon>rosids</taxon>
        <taxon>fabids</taxon>
        <taxon>Cucurbitales</taxon>
        <taxon>Cucurbitaceae</taxon>
        <taxon>Benincaseae</taxon>
        <taxon>Cucumis</taxon>
    </lineage>
</organism>
<feature type="domain" description="BHLH" evidence="7">
    <location>
        <begin position="113"/>
        <end position="163"/>
    </location>
</feature>
<dbReference type="Gramene" id="MELO3C018898.2.1">
    <property type="protein sequence ID" value="MELO3C018898.2.1"/>
    <property type="gene ID" value="MELO3C018898.2"/>
</dbReference>
<dbReference type="PANTHER" id="PTHR46412">
    <property type="entry name" value="BES1-INTERACTING MYC-LIKE PROTEIN"/>
    <property type="match status" value="1"/>
</dbReference>
<dbReference type="CDD" id="cd11453">
    <property type="entry name" value="bHLH_AtBIM_like"/>
    <property type="match status" value="1"/>
</dbReference>
<dbReference type="GO" id="GO:0006351">
    <property type="term" value="P:DNA-templated transcription"/>
    <property type="evidence" value="ECO:0007669"/>
    <property type="project" value="InterPro"/>
</dbReference>
<dbReference type="PROSITE" id="PS50888">
    <property type="entry name" value="BHLH"/>
    <property type="match status" value="1"/>
</dbReference>
<dbReference type="GO" id="GO:0046983">
    <property type="term" value="F:protein dimerization activity"/>
    <property type="evidence" value="ECO:0007669"/>
    <property type="project" value="InterPro"/>
</dbReference>
<dbReference type="PANTHER" id="PTHR46412:SF9">
    <property type="entry name" value="TRANSCRIPTION FACTOR BIM3"/>
    <property type="match status" value="1"/>
</dbReference>
<keyword evidence="4" id="KW-0539">Nucleus</keyword>
<comment type="subcellular location">
    <subcellularLocation>
        <location evidence="1">Nucleus</location>
    </subcellularLocation>
</comment>
<feature type="region of interest" description="Disordered" evidence="5">
    <location>
        <begin position="92"/>
        <end position="127"/>
    </location>
</feature>
<evidence type="ECO:0000256" key="2">
    <source>
        <dbReference type="ARBA" id="ARBA00023015"/>
    </source>
</evidence>
<dbReference type="SUPFAM" id="SSF47459">
    <property type="entry name" value="HLH, helix-loop-helix DNA-binding domain"/>
    <property type="match status" value="1"/>
</dbReference>
<dbReference type="AlphaFoldDB" id="A0A9I9DIN2"/>
<dbReference type="GO" id="GO:0003700">
    <property type="term" value="F:DNA-binding transcription factor activity"/>
    <property type="evidence" value="ECO:0007669"/>
    <property type="project" value="InterPro"/>
</dbReference>
<keyword evidence="6" id="KW-0812">Transmembrane</keyword>
<evidence type="ECO:0000256" key="1">
    <source>
        <dbReference type="ARBA" id="ARBA00004123"/>
    </source>
</evidence>
<evidence type="ECO:0000256" key="6">
    <source>
        <dbReference type="SAM" id="Phobius"/>
    </source>
</evidence>
<feature type="transmembrane region" description="Helical" evidence="6">
    <location>
        <begin position="38"/>
        <end position="58"/>
    </location>
</feature>
<name>A0A9I9DIN2_CUCME</name>
<dbReference type="EnsemblPlants" id="MELO3C018898.2.1">
    <property type="protein sequence ID" value="MELO3C018898.2.1"/>
    <property type="gene ID" value="MELO3C018898.2"/>
</dbReference>
<evidence type="ECO:0000259" key="7">
    <source>
        <dbReference type="PROSITE" id="PS50888"/>
    </source>
</evidence>
<dbReference type="GO" id="GO:0005634">
    <property type="term" value="C:nucleus"/>
    <property type="evidence" value="ECO:0007669"/>
    <property type="project" value="UniProtKB-SubCell"/>
</dbReference>
<evidence type="ECO:0000256" key="5">
    <source>
        <dbReference type="SAM" id="MobiDB-lite"/>
    </source>
</evidence>
<dbReference type="InterPro" id="IPR011598">
    <property type="entry name" value="bHLH_dom"/>
</dbReference>
<dbReference type="Pfam" id="PF00010">
    <property type="entry name" value="HLH"/>
    <property type="match status" value="1"/>
</dbReference>
<protein>
    <recommendedName>
        <fullName evidence="7">BHLH domain-containing protein</fullName>
    </recommendedName>
</protein>
<evidence type="ECO:0000313" key="8">
    <source>
        <dbReference type="EnsemblPlants" id="MELO3C018898.2.1"/>
    </source>
</evidence>
<dbReference type="Gene3D" id="4.10.280.10">
    <property type="entry name" value="Helix-loop-helix DNA-binding domain"/>
    <property type="match status" value="1"/>
</dbReference>
<dbReference type="InterPro" id="IPR036638">
    <property type="entry name" value="HLH_DNA-bd_sf"/>
</dbReference>